<dbReference type="PANTHER" id="PTHR42718">
    <property type="entry name" value="MAJOR FACILITATOR SUPERFAMILY MULTIDRUG TRANSPORTER MFSC"/>
    <property type="match status" value="1"/>
</dbReference>
<comment type="subcellular location">
    <subcellularLocation>
        <location evidence="1">Cell membrane</location>
        <topology evidence="1">Multi-pass membrane protein</topology>
    </subcellularLocation>
</comment>
<keyword evidence="4 6" id="KW-1133">Transmembrane helix</keyword>
<gene>
    <name evidence="8" type="ORF">HNR40_001078</name>
</gene>
<reference evidence="8 9" key="1">
    <citation type="submission" date="2020-08" db="EMBL/GenBank/DDBJ databases">
        <title>Genomic Encyclopedia of Type Strains, Phase IV (KMG-IV): sequencing the most valuable type-strain genomes for metagenomic binning, comparative biology and taxonomic classification.</title>
        <authorList>
            <person name="Goeker M."/>
        </authorList>
    </citation>
    <scope>NUCLEOTIDE SEQUENCE [LARGE SCALE GENOMIC DNA]</scope>
    <source>
        <strain evidence="8 9">DSM 45385</strain>
    </source>
</reference>
<dbReference type="InterPro" id="IPR020846">
    <property type="entry name" value="MFS_dom"/>
</dbReference>
<evidence type="ECO:0000256" key="3">
    <source>
        <dbReference type="ARBA" id="ARBA00022692"/>
    </source>
</evidence>
<evidence type="ECO:0000313" key="9">
    <source>
        <dbReference type="Proteomes" id="UP000568380"/>
    </source>
</evidence>
<accession>A0A7W7ZXK1</accession>
<feature type="transmembrane region" description="Helical" evidence="6">
    <location>
        <begin position="149"/>
        <end position="170"/>
    </location>
</feature>
<evidence type="ECO:0000256" key="2">
    <source>
        <dbReference type="ARBA" id="ARBA00022448"/>
    </source>
</evidence>
<feature type="transmembrane region" description="Helical" evidence="6">
    <location>
        <begin position="37"/>
        <end position="56"/>
    </location>
</feature>
<keyword evidence="9" id="KW-1185">Reference proteome</keyword>
<evidence type="ECO:0000256" key="4">
    <source>
        <dbReference type="ARBA" id="ARBA00022989"/>
    </source>
</evidence>
<comment type="caution">
    <text evidence="8">The sequence shown here is derived from an EMBL/GenBank/DDBJ whole genome shotgun (WGS) entry which is preliminary data.</text>
</comment>
<feature type="transmembrane region" description="Helical" evidence="6">
    <location>
        <begin position="118"/>
        <end position="143"/>
    </location>
</feature>
<dbReference type="EMBL" id="JACHIN010000001">
    <property type="protein sequence ID" value="MBB5075632.1"/>
    <property type="molecule type" value="Genomic_DNA"/>
</dbReference>
<keyword evidence="3 6" id="KW-0812">Transmembrane</keyword>
<protein>
    <submittedName>
        <fullName evidence="8">MFS family permease</fullName>
    </submittedName>
</protein>
<organism evidence="8 9">
    <name type="scientific">Nonomuraea endophytica</name>
    <dbReference type="NCBI Taxonomy" id="714136"/>
    <lineage>
        <taxon>Bacteria</taxon>
        <taxon>Bacillati</taxon>
        <taxon>Actinomycetota</taxon>
        <taxon>Actinomycetes</taxon>
        <taxon>Streptosporangiales</taxon>
        <taxon>Streptosporangiaceae</taxon>
        <taxon>Nonomuraea</taxon>
    </lineage>
</organism>
<dbReference type="PROSITE" id="PS50850">
    <property type="entry name" value="MFS"/>
    <property type="match status" value="1"/>
</dbReference>
<dbReference type="InterPro" id="IPR036259">
    <property type="entry name" value="MFS_trans_sf"/>
</dbReference>
<dbReference type="InterPro" id="IPR011701">
    <property type="entry name" value="MFS"/>
</dbReference>
<evidence type="ECO:0000256" key="1">
    <source>
        <dbReference type="ARBA" id="ARBA00004651"/>
    </source>
</evidence>
<dbReference type="GO" id="GO:0005886">
    <property type="term" value="C:plasma membrane"/>
    <property type="evidence" value="ECO:0007669"/>
    <property type="project" value="UniProtKB-SubCell"/>
</dbReference>
<dbReference type="PANTHER" id="PTHR42718:SF9">
    <property type="entry name" value="MAJOR FACILITATOR SUPERFAMILY MULTIDRUG TRANSPORTER MFSC"/>
    <property type="match status" value="1"/>
</dbReference>
<feature type="transmembrane region" description="Helical" evidence="6">
    <location>
        <begin position="86"/>
        <end position="106"/>
    </location>
</feature>
<evidence type="ECO:0000256" key="6">
    <source>
        <dbReference type="SAM" id="Phobius"/>
    </source>
</evidence>
<dbReference type="Proteomes" id="UP000568380">
    <property type="component" value="Unassembled WGS sequence"/>
</dbReference>
<dbReference type="RefSeq" id="WP_184958772.1">
    <property type="nucleotide sequence ID" value="NZ_JACHIN010000001.1"/>
</dbReference>
<name>A0A7W7ZXK1_9ACTN</name>
<dbReference type="SUPFAM" id="SSF103473">
    <property type="entry name" value="MFS general substrate transporter"/>
    <property type="match status" value="1"/>
</dbReference>
<dbReference type="GO" id="GO:0022857">
    <property type="term" value="F:transmembrane transporter activity"/>
    <property type="evidence" value="ECO:0007669"/>
    <property type="project" value="InterPro"/>
</dbReference>
<proteinExistence type="predicted"/>
<evidence type="ECO:0000256" key="5">
    <source>
        <dbReference type="ARBA" id="ARBA00023136"/>
    </source>
</evidence>
<keyword evidence="5 6" id="KW-0472">Membrane</keyword>
<feature type="domain" description="Major facilitator superfamily (MFS) profile" evidence="7">
    <location>
        <begin position="1"/>
        <end position="178"/>
    </location>
</feature>
<keyword evidence="2" id="KW-0813">Transport</keyword>
<dbReference type="Gene3D" id="1.20.1720.10">
    <property type="entry name" value="Multidrug resistance protein D"/>
    <property type="match status" value="1"/>
</dbReference>
<feature type="transmembrane region" description="Helical" evidence="6">
    <location>
        <begin position="63"/>
        <end position="80"/>
    </location>
</feature>
<dbReference type="AlphaFoldDB" id="A0A7W7ZXK1"/>
<dbReference type="Pfam" id="PF07690">
    <property type="entry name" value="MFS_1"/>
    <property type="match status" value="1"/>
</dbReference>
<evidence type="ECO:0000313" key="8">
    <source>
        <dbReference type="EMBL" id="MBB5075632.1"/>
    </source>
</evidence>
<sequence length="178" mass="18745">MTGRWQMIAALTLCVAIFSVNWTVLNAAGSDLPLTPATDVMLTYAYPVALLGVLIPAKGRLNVLVWGLTAFGLVSALGAFTENAGMLIACRFGQGLAAAIVLRAGFELARTHFRGTTWWPVVAIPAVVALLGLISGPVIGAVIAEYATFRWILLICVPLTVIALVAVALFTPRARPAT</sequence>
<evidence type="ECO:0000259" key="7">
    <source>
        <dbReference type="PROSITE" id="PS50850"/>
    </source>
</evidence>